<dbReference type="PANTHER" id="PTHR30469">
    <property type="entry name" value="MULTIDRUG RESISTANCE PROTEIN MDTA"/>
    <property type="match status" value="1"/>
</dbReference>
<evidence type="ECO:0000259" key="4">
    <source>
        <dbReference type="Pfam" id="PF25954"/>
    </source>
</evidence>
<dbReference type="Gene3D" id="2.40.30.170">
    <property type="match status" value="1"/>
</dbReference>
<dbReference type="SUPFAM" id="SSF111369">
    <property type="entry name" value="HlyD-like secretion proteins"/>
    <property type="match status" value="1"/>
</dbReference>
<dbReference type="InterPro" id="IPR006143">
    <property type="entry name" value="RND_pump_MFP"/>
</dbReference>
<keyword evidence="2" id="KW-0175">Coiled coil</keyword>
<gene>
    <name evidence="6" type="ORF">F1609_02515</name>
</gene>
<keyword evidence="3" id="KW-0732">Signal</keyword>
<dbReference type="Pfam" id="PF25989">
    <property type="entry name" value="YknX_C"/>
    <property type="match status" value="1"/>
</dbReference>
<evidence type="ECO:0000256" key="2">
    <source>
        <dbReference type="SAM" id="Coils"/>
    </source>
</evidence>
<dbReference type="PANTHER" id="PTHR30469:SF15">
    <property type="entry name" value="HLYD FAMILY OF SECRETION PROTEINS"/>
    <property type="match status" value="1"/>
</dbReference>
<comment type="similarity">
    <text evidence="1">Belongs to the membrane fusion protein (MFP) (TC 8.A.1) family.</text>
</comment>
<feature type="domain" description="YknX-like C-terminal permuted SH3-like" evidence="5">
    <location>
        <begin position="311"/>
        <end position="378"/>
    </location>
</feature>
<protein>
    <submittedName>
        <fullName evidence="6">Efflux RND transporter periplasmic adaptor subunit</fullName>
    </submittedName>
</protein>
<dbReference type="Gene3D" id="2.40.50.100">
    <property type="match status" value="1"/>
</dbReference>
<feature type="signal peptide" evidence="3">
    <location>
        <begin position="1"/>
        <end position="34"/>
    </location>
</feature>
<proteinExistence type="inferred from homology"/>
<feature type="domain" description="CusB-like beta-barrel" evidence="4">
    <location>
        <begin position="231"/>
        <end position="304"/>
    </location>
</feature>
<keyword evidence="7" id="KW-1185">Reference proteome</keyword>
<dbReference type="Proteomes" id="UP000819052">
    <property type="component" value="Unassembled WGS sequence"/>
</dbReference>
<dbReference type="NCBIfam" id="TIGR01730">
    <property type="entry name" value="RND_mfp"/>
    <property type="match status" value="1"/>
</dbReference>
<dbReference type="InterPro" id="IPR058637">
    <property type="entry name" value="YknX-like_C"/>
</dbReference>
<dbReference type="Gene3D" id="1.10.287.470">
    <property type="entry name" value="Helix hairpin bin"/>
    <property type="match status" value="1"/>
</dbReference>
<dbReference type="Pfam" id="PF25954">
    <property type="entry name" value="Beta-barrel_RND_2"/>
    <property type="match status" value="1"/>
</dbReference>
<comment type="caution">
    <text evidence="6">The sequence shown here is derived from an EMBL/GenBank/DDBJ whole genome shotgun (WGS) entry which is preliminary data.</text>
</comment>
<evidence type="ECO:0000256" key="3">
    <source>
        <dbReference type="SAM" id="SignalP"/>
    </source>
</evidence>
<evidence type="ECO:0000256" key="1">
    <source>
        <dbReference type="ARBA" id="ARBA00009477"/>
    </source>
</evidence>
<reference evidence="6 7" key="1">
    <citation type="submission" date="2019-09" db="EMBL/GenBank/DDBJ databases">
        <title>Taxonomy of Antarctic Massilia spp.: description of Massilia rubra sp. nov., Massilia aquatica sp. nov., Massilia mucilaginosa sp. nov., Massilia frigida sp. nov. isolated from streams, lakes and regoliths.</title>
        <authorList>
            <person name="Holochova P."/>
            <person name="Sedlacek I."/>
            <person name="Kralova S."/>
            <person name="Maslanova I."/>
            <person name="Busse H.-J."/>
            <person name="Stankova E."/>
            <person name="Vrbovska V."/>
            <person name="Kovarovic V."/>
            <person name="Bartak M."/>
            <person name="Svec P."/>
            <person name="Pantucek R."/>
        </authorList>
    </citation>
    <scope>NUCLEOTIDE SEQUENCE [LARGE SCALE GENOMIC DNA]</scope>
    <source>
        <strain evidence="6 7">CCM 8693</strain>
    </source>
</reference>
<name>A0ABX0LW07_9BURK</name>
<dbReference type="EMBL" id="VVIW01000001">
    <property type="protein sequence ID" value="NHZ39044.1"/>
    <property type="molecule type" value="Genomic_DNA"/>
</dbReference>
<evidence type="ECO:0000313" key="6">
    <source>
        <dbReference type="EMBL" id="NHZ39044.1"/>
    </source>
</evidence>
<organism evidence="6 7">
    <name type="scientific">Massilia aquatica</name>
    <dbReference type="NCBI Taxonomy" id="2609000"/>
    <lineage>
        <taxon>Bacteria</taxon>
        <taxon>Pseudomonadati</taxon>
        <taxon>Pseudomonadota</taxon>
        <taxon>Betaproteobacteria</taxon>
        <taxon>Burkholderiales</taxon>
        <taxon>Oxalobacteraceae</taxon>
        <taxon>Telluria group</taxon>
        <taxon>Massilia</taxon>
    </lineage>
</organism>
<feature type="coiled-coil region" evidence="2">
    <location>
        <begin position="115"/>
        <end position="147"/>
    </location>
</feature>
<dbReference type="Gene3D" id="2.40.420.20">
    <property type="match status" value="1"/>
</dbReference>
<accession>A0ABX0LW07</accession>
<evidence type="ECO:0000259" key="5">
    <source>
        <dbReference type="Pfam" id="PF25989"/>
    </source>
</evidence>
<sequence>MTNSAQTTLKNLKLKPAAALVIGALVLASGALMAVSSDSVAADDKKDAAPKPALTVTTTKPSPATLAIKLGANGNVAAWQEAVIGSESGGLRLTDVKVNVGDVVKKGQVLAVFSADSVNADVAQARAALLEAEANAAEAVANAARARTLENSGALSAQQISQYKTAEQTARARIASARAALSSQQLRLKYTQVTAPDDGVISARTATVGSVVGVGTELFRMIRQGRLEWRAEVTAAELARLKPGTSAVVKAANGSELTGKVRMIAPTIDPQTRSALVYVDLPSATSAAGANAPFKAGMFASGQFELGTSDAMTVPQQAVVVRDGFSYVFRLNQDNRVSQLKVQAGRRLGERIEVTKGLTQDSLIVVSGAGFLNEGDLVRNVPAAAPAKTPASAAK</sequence>
<dbReference type="InterPro" id="IPR058792">
    <property type="entry name" value="Beta-barrel_RND_2"/>
</dbReference>
<dbReference type="RefSeq" id="WP_167074308.1">
    <property type="nucleotide sequence ID" value="NZ_VVIW01000001.1"/>
</dbReference>
<feature type="chain" id="PRO_5046835776" evidence="3">
    <location>
        <begin position="35"/>
        <end position="395"/>
    </location>
</feature>
<evidence type="ECO:0000313" key="7">
    <source>
        <dbReference type="Proteomes" id="UP000819052"/>
    </source>
</evidence>